<evidence type="ECO:0000313" key="6">
    <source>
        <dbReference type="Proteomes" id="UP000193144"/>
    </source>
</evidence>
<evidence type="ECO:0000256" key="1">
    <source>
        <dbReference type="ARBA" id="ARBA00004123"/>
    </source>
</evidence>
<dbReference type="Proteomes" id="UP000193144">
    <property type="component" value="Unassembled WGS sequence"/>
</dbReference>
<comment type="caution">
    <text evidence="5">The sequence shown here is derived from an EMBL/GenBank/DDBJ whole genome shotgun (WGS) entry which is preliminary data.</text>
</comment>
<dbReference type="Gene3D" id="1.10.238.100">
    <property type="entry name" value="YAP1 redox domain. Chain B"/>
    <property type="match status" value="1"/>
</dbReference>
<feature type="compositionally biased region" description="Polar residues" evidence="3">
    <location>
        <begin position="137"/>
        <end position="146"/>
    </location>
</feature>
<proteinExistence type="predicted"/>
<dbReference type="PANTHER" id="PTHR40621">
    <property type="entry name" value="TRANSCRIPTION FACTOR KAPC-RELATED"/>
    <property type="match status" value="1"/>
</dbReference>
<evidence type="ECO:0000256" key="3">
    <source>
        <dbReference type="SAM" id="MobiDB-lite"/>
    </source>
</evidence>
<feature type="domain" description="Transcription factor PAP1" evidence="4">
    <location>
        <begin position="4"/>
        <end position="361"/>
    </location>
</feature>
<comment type="subcellular location">
    <subcellularLocation>
        <location evidence="1">Nucleus</location>
    </subcellularLocation>
</comment>
<feature type="compositionally biased region" description="Polar residues" evidence="3">
    <location>
        <begin position="44"/>
        <end position="71"/>
    </location>
</feature>
<accession>A0A1Y1YAV2</accession>
<evidence type="ECO:0000259" key="4">
    <source>
        <dbReference type="Pfam" id="PF08601"/>
    </source>
</evidence>
<dbReference type="Pfam" id="PF08601">
    <property type="entry name" value="PAP1"/>
    <property type="match status" value="1"/>
</dbReference>
<feature type="region of interest" description="Disordered" evidence="3">
    <location>
        <begin position="99"/>
        <end position="159"/>
    </location>
</feature>
<feature type="non-terminal residue" evidence="5">
    <location>
        <position position="1"/>
    </location>
</feature>
<feature type="region of interest" description="Disordered" evidence="3">
    <location>
        <begin position="1"/>
        <end position="75"/>
    </location>
</feature>
<organism evidence="5 6">
    <name type="scientific">Clohesyomyces aquaticus</name>
    <dbReference type="NCBI Taxonomy" id="1231657"/>
    <lineage>
        <taxon>Eukaryota</taxon>
        <taxon>Fungi</taxon>
        <taxon>Dikarya</taxon>
        <taxon>Ascomycota</taxon>
        <taxon>Pezizomycotina</taxon>
        <taxon>Dothideomycetes</taxon>
        <taxon>Pleosporomycetidae</taxon>
        <taxon>Pleosporales</taxon>
        <taxon>Lindgomycetaceae</taxon>
        <taxon>Clohesyomyces</taxon>
    </lineage>
</organism>
<feature type="compositionally biased region" description="Low complexity" evidence="3">
    <location>
        <begin position="103"/>
        <end position="136"/>
    </location>
</feature>
<dbReference type="STRING" id="1231657.A0A1Y1YAV2"/>
<dbReference type="OrthoDB" id="5380163at2759"/>
<dbReference type="PANTHER" id="PTHR40621:SF6">
    <property type="entry name" value="AP-1-LIKE TRANSCRIPTION FACTOR YAP1-RELATED"/>
    <property type="match status" value="1"/>
</dbReference>
<dbReference type="InterPro" id="IPR050936">
    <property type="entry name" value="AP-1-like"/>
</dbReference>
<feature type="compositionally biased region" description="Low complexity" evidence="3">
    <location>
        <begin position="30"/>
        <end position="43"/>
    </location>
</feature>
<name>A0A1Y1YAV2_9PLEO</name>
<evidence type="ECO:0000256" key="2">
    <source>
        <dbReference type="ARBA" id="ARBA00023242"/>
    </source>
</evidence>
<dbReference type="InterPro" id="IPR013910">
    <property type="entry name" value="TF_PAP1"/>
</dbReference>
<dbReference type="GO" id="GO:0000976">
    <property type="term" value="F:transcription cis-regulatory region binding"/>
    <property type="evidence" value="ECO:0007669"/>
    <property type="project" value="InterPro"/>
</dbReference>
<gene>
    <name evidence="5" type="ORF">BCR34DRAFT_594223</name>
</gene>
<keyword evidence="2" id="KW-0539">Nucleus</keyword>
<evidence type="ECO:0000313" key="5">
    <source>
        <dbReference type="EMBL" id="ORX95130.1"/>
    </source>
</evidence>
<feature type="compositionally biased region" description="Low complexity" evidence="3">
    <location>
        <begin position="147"/>
        <end position="158"/>
    </location>
</feature>
<reference evidence="5 6" key="1">
    <citation type="submission" date="2016-07" db="EMBL/GenBank/DDBJ databases">
        <title>Pervasive Adenine N6-methylation of Active Genes in Fungi.</title>
        <authorList>
            <consortium name="DOE Joint Genome Institute"/>
            <person name="Mondo S.J."/>
            <person name="Dannebaum R.O."/>
            <person name="Kuo R.C."/>
            <person name="Labutti K."/>
            <person name="Haridas S."/>
            <person name="Kuo A."/>
            <person name="Salamov A."/>
            <person name="Ahrendt S.R."/>
            <person name="Lipzen A."/>
            <person name="Sullivan W."/>
            <person name="Andreopoulos W.B."/>
            <person name="Clum A."/>
            <person name="Lindquist E."/>
            <person name="Daum C."/>
            <person name="Ramamoorthy G.K."/>
            <person name="Gryganskyi A."/>
            <person name="Culley D."/>
            <person name="Magnuson J.K."/>
            <person name="James T.Y."/>
            <person name="O'Malley M.A."/>
            <person name="Stajich J.E."/>
            <person name="Spatafora J.W."/>
            <person name="Visel A."/>
            <person name="Grigoriev I.V."/>
        </authorList>
    </citation>
    <scope>NUCLEOTIDE SEQUENCE [LARGE SCALE GENOMIC DNA]</scope>
    <source>
        <strain evidence="5 6">CBS 115471</strain>
    </source>
</reference>
<keyword evidence="6" id="KW-1185">Reference proteome</keyword>
<dbReference type="InterPro" id="IPR023167">
    <property type="entry name" value="Yap1_redox_dom_sf"/>
</dbReference>
<dbReference type="SUPFAM" id="SSF111430">
    <property type="entry name" value="YAP1 redox domain"/>
    <property type="match status" value="1"/>
</dbReference>
<sequence length="367" mass="38608">GGATTNNFQFEFPRFGGLPGAQLLDNGPLSKSANTASSAITSARQNSTGSPKSQSNSTNASSPDKNGNAASVNGVPRSGSLNGLFGSSLPFEFSNTAPNKVASRGSTDSSSTQSRVFQFNSGSSTHSDSPSASSNSQAGLNSSCDTSPEPSHNSPNNPADTITDGYVCHGNSEGEITFCEKLNMACGNPRNPIPRAMSHSDANPSPAAPAKTPSADVNGIDFFASENGGQFDPTLFGDYRESQNAIVGDGDFTGGFFNDAFPITDFSSPFHFGDTPAIQKSNPMEEIERQQDGVDDEVVPGEDTSRMLNCHKIWDKLSNRPDFKDGTIDIDNLCSELRAKARCSESGVVVDHNDVEAALKRLPKESA</sequence>
<protein>
    <submittedName>
        <fullName evidence="5">Transcription factor PAP1</fullName>
    </submittedName>
</protein>
<dbReference type="EMBL" id="MCFA01000288">
    <property type="protein sequence ID" value="ORX95130.1"/>
    <property type="molecule type" value="Genomic_DNA"/>
</dbReference>
<dbReference type="GO" id="GO:0001228">
    <property type="term" value="F:DNA-binding transcription activator activity, RNA polymerase II-specific"/>
    <property type="evidence" value="ECO:0007669"/>
    <property type="project" value="TreeGrafter"/>
</dbReference>
<dbReference type="GO" id="GO:0090575">
    <property type="term" value="C:RNA polymerase II transcription regulator complex"/>
    <property type="evidence" value="ECO:0007669"/>
    <property type="project" value="TreeGrafter"/>
</dbReference>
<dbReference type="AlphaFoldDB" id="A0A1Y1YAV2"/>